<accession>A0ABQ1KS97</accession>
<dbReference type="Pfam" id="PF10006">
    <property type="entry name" value="DUF2249"/>
    <property type="match status" value="1"/>
</dbReference>
<keyword evidence="3" id="KW-1185">Reference proteome</keyword>
<gene>
    <name evidence="2" type="ORF">GCM10011572_30160</name>
</gene>
<protein>
    <recommendedName>
        <fullName evidence="1">DUF2249 domain-containing protein</fullName>
    </recommendedName>
</protein>
<evidence type="ECO:0000313" key="2">
    <source>
        <dbReference type="EMBL" id="GGC06384.1"/>
    </source>
</evidence>
<dbReference type="RefSeq" id="WP_229417582.1">
    <property type="nucleotide sequence ID" value="NZ_BMKG01000012.1"/>
</dbReference>
<evidence type="ECO:0000259" key="1">
    <source>
        <dbReference type="Pfam" id="PF10006"/>
    </source>
</evidence>
<organism evidence="2 3">
    <name type="scientific">Pseudoduganella buxea</name>
    <dbReference type="NCBI Taxonomy" id="1949069"/>
    <lineage>
        <taxon>Bacteria</taxon>
        <taxon>Pseudomonadati</taxon>
        <taxon>Pseudomonadota</taxon>
        <taxon>Betaproteobacteria</taxon>
        <taxon>Burkholderiales</taxon>
        <taxon>Oxalobacteraceae</taxon>
        <taxon>Telluria group</taxon>
        <taxon>Pseudoduganella</taxon>
    </lineage>
</organism>
<name>A0ABQ1KS97_9BURK</name>
<dbReference type="SUPFAM" id="SSF64307">
    <property type="entry name" value="SirA-like"/>
    <property type="match status" value="1"/>
</dbReference>
<dbReference type="EMBL" id="BMKG01000012">
    <property type="protein sequence ID" value="GGC06384.1"/>
    <property type="molecule type" value="Genomic_DNA"/>
</dbReference>
<sequence length="105" mass="11735">MMMFYDGLKAPSCRNSPAQLDGDDPLHWPATLLDVRGMEAPEPLVCILDALDTLADEGKLHVLIDREPHPLYGVLERHGLRHRTCPTGDGRYELLIWQAYGARAA</sequence>
<comment type="caution">
    <text evidence="2">The sequence shown here is derived from an EMBL/GenBank/DDBJ whole genome shotgun (WGS) entry which is preliminary data.</text>
</comment>
<dbReference type="InterPro" id="IPR036868">
    <property type="entry name" value="TusA-like_sf"/>
</dbReference>
<reference evidence="3" key="1">
    <citation type="journal article" date="2019" name="Int. J. Syst. Evol. Microbiol.">
        <title>The Global Catalogue of Microorganisms (GCM) 10K type strain sequencing project: providing services to taxonomists for standard genome sequencing and annotation.</title>
        <authorList>
            <consortium name="The Broad Institute Genomics Platform"/>
            <consortium name="The Broad Institute Genome Sequencing Center for Infectious Disease"/>
            <person name="Wu L."/>
            <person name="Ma J."/>
        </authorList>
    </citation>
    <scope>NUCLEOTIDE SEQUENCE [LARGE SCALE GENOMIC DNA]</scope>
    <source>
        <strain evidence="3">CGMCC 1.15931</strain>
    </source>
</reference>
<dbReference type="InterPro" id="IPR018720">
    <property type="entry name" value="DUF2249"/>
</dbReference>
<dbReference type="Proteomes" id="UP000622638">
    <property type="component" value="Unassembled WGS sequence"/>
</dbReference>
<proteinExistence type="predicted"/>
<evidence type="ECO:0000313" key="3">
    <source>
        <dbReference type="Proteomes" id="UP000622638"/>
    </source>
</evidence>
<feature type="domain" description="DUF2249" evidence="1">
    <location>
        <begin position="33"/>
        <end position="97"/>
    </location>
</feature>